<dbReference type="EMBL" id="BQFK01000003">
    <property type="protein sequence ID" value="GJJ43027.1"/>
    <property type="molecule type" value="Genomic_DNA"/>
</dbReference>
<organism evidence="1 2">
    <name type="scientific">Corynebacterium ulcerans</name>
    <dbReference type="NCBI Taxonomy" id="65058"/>
    <lineage>
        <taxon>Bacteria</taxon>
        <taxon>Bacillati</taxon>
        <taxon>Actinomycetota</taxon>
        <taxon>Actinomycetes</taxon>
        <taxon>Mycobacteriales</taxon>
        <taxon>Corynebacteriaceae</taxon>
        <taxon>Corynebacterium</taxon>
    </lineage>
</organism>
<dbReference type="AlphaFoldDB" id="A0ABD0BFZ9"/>
<gene>
    <name evidence="1" type="ORF">CULCOIPH005_12160</name>
</gene>
<evidence type="ECO:0000313" key="1">
    <source>
        <dbReference type="EMBL" id="GJJ43027.1"/>
    </source>
</evidence>
<comment type="caution">
    <text evidence="1">The sequence shown here is derived from an EMBL/GenBank/DDBJ whole genome shotgun (WGS) entry which is preliminary data.</text>
</comment>
<dbReference type="Proteomes" id="UP001205910">
    <property type="component" value="Unassembled WGS sequence"/>
</dbReference>
<reference evidence="1 2" key="1">
    <citation type="submission" date="2021-11" db="EMBL/GenBank/DDBJ databases">
        <title>Whole genome sequences of diphtheriae toxin producing Corynebacterium ulcerans isolates from cats in Osaka, Japan.</title>
        <authorList>
            <person name="Umeda K."/>
            <person name="Hirai Y."/>
        </authorList>
    </citation>
    <scope>NUCLEOTIDE SEQUENCE [LARGE SCALE GENOMIC DNA]</scope>
    <source>
        <strain evidence="1 2">12109B-1</strain>
    </source>
</reference>
<accession>A0ABD0BFZ9</accession>
<proteinExistence type="predicted"/>
<name>A0ABD0BFZ9_CORUL</name>
<protein>
    <submittedName>
        <fullName evidence="1">Uncharacterized protein</fullName>
    </submittedName>
</protein>
<dbReference type="KEGG" id="cun:Cul210932_1658"/>
<sequence>MIDNVDLGVGPHWHTELLYIKTIDGAVILGASFTLVVLQRLGGYPCGIPQEHDKLCIIDIATEIVASL</sequence>
<evidence type="ECO:0000313" key="2">
    <source>
        <dbReference type="Proteomes" id="UP001205910"/>
    </source>
</evidence>